<organism evidence="1">
    <name type="scientific">Schaalia odontolytica</name>
    <dbReference type="NCBI Taxonomy" id="1660"/>
    <lineage>
        <taxon>Bacteria</taxon>
        <taxon>Bacillati</taxon>
        <taxon>Actinomycetota</taxon>
        <taxon>Actinomycetes</taxon>
        <taxon>Actinomycetales</taxon>
        <taxon>Actinomycetaceae</taxon>
        <taxon>Schaalia</taxon>
    </lineage>
</organism>
<sequence length="112" mass="12000">MADKITFDRNAMGILEKKQWQDAESLGRIGASTKRISADDVAKPLPGPGGPGPQDLISAVKDFNEAMSMVIYEYSDAASNLGSATASASANFDDTEGYNRERAAQLGVEWDK</sequence>
<proteinExistence type="predicted"/>
<protein>
    <submittedName>
        <fullName evidence="1">Uncharacterized protein</fullName>
    </submittedName>
</protein>
<name>A0A6N2RF22_9ACTO</name>
<evidence type="ECO:0000313" key="1">
    <source>
        <dbReference type="EMBL" id="VYS79254.1"/>
    </source>
</evidence>
<gene>
    <name evidence="1" type="ORF">AOLFYP35_00320</name>
</gene>
<reference evidence="1" key="1">
    <citation type="submission" date="2019-11" db="EMBL/GenBank/DDBJ databases">
        <authorList>
            <person name="Feng L."/>
        </authorList>
    </citation>
    <scope>NUCLEOTIDE SEQUENCE</scope>
    <source>
        <strain evidence="1">AodontolyticusLFYP35</strain>
    </source>
</reference>
<dbReference type="EMBL" id="CACRSM010000002">
    <property type="protein sequence ID" value="VYS79254.1"/>
    <property type="molecule type" value="Genomic_DNA"/>
</dbReference>
<dbReference type="AlphaFoldDB" id="A0A6N2RF22"/>
<accession>A0A6N2RF22</accession>